<evidence type="ECO:0000313" key="2">
    <source>
        <dbReference type="Proteomes" id="UP001594351"/>
    </source>
</evidence>
<proteinExistence type="predicted"/>
<sequence>MASLSFEAEYAEVPLEQHESSVEINKLAARLQIAKKIDVHYSTAEQPKTTLSFSISLFTSGAVKKITRNALELFSSINSVLNFSQKLKRVTFIFEKNWILKGLSSTIREYYQNLDPGEQYFLSQTRGVYTLCKVNQVLNYYEELIGPDYTKLLKCYEKKDDYVLAPVNQRYLELLRLVAPVREIDKDTAFMSQVAPLTGVLDGDPEDGDKTTLLEVRDELLGLGMIQKIEDNYEVTEAFKNVDIYSVTDLVS</sequence>
<gene>
    <name evidence="1" type="ORF">ACFL27_15570</name>
</gene>
<organism evidence="1 2">
    <name type="scientific">candidate division CSSED10-310 bacterium</name>
    <dbReference type="NCBI Taxonomy" id="2855610"/>
    <lineage>
        <taxon>Bacteria</taxon>
        <taxon>Bacteria division CSSED10-310</taxon>
    </lineage>
</organism>
<dbReference type="EMBL" id="JBHPBY010000207">
    <property type="protein sequence ID" value="MFC1851609.1"/>
    <property type="molecule type" value="Genomic_DNA"/>
</dbReference>
<protein>
    <submittedName>
        <fullName evidence="1">Uncharacterized protein</fullName>
    </submittedName>
</protein>
<reference evidence="1 2" key="1">
    <citation type="submission" date="2024-09" db="EMBL/GenBank/DDBJ databases">
        <title>Laminarin stimulates single cell rates of sulfate reduction while oxygen inhibits transcriptomic activity in coastal marine sediment.</title>
        <authorList>
            <person name="Lindsay M."/>
            <person name="Orcutt B."/>
            <person name="Emerson D."/>
            <person name="Stepanauskas R."/>
            <person name="D'Angelo T."/>
        </authorList>
    </citation>
    <scope>NUCLEOTIDE SEQUENCE [LARGE SCALE GENOMIC DNA]</scope>
    <source>
        <strain evidence="1">SAG AM-311-K15</strain>
    </source>
</reference>
<keyword evidence="2" id="KW-1185">Reference proteome</keyword>
<accession>A0ABV6YZK0</accession>
<comment type="caution">
    <text evidence="1">The sequence shown here is derived from an EMBL/GenBank/DDBJ whole genome shotgun (WGS) entry which is preliminary data.</text>
</comment>
<evidence type="ECO:0000313" key="1">
    <source>
        <dbReference type="EMBL" id="MFC1851609.1"/>
    </source>
</evidence>
<name>A0ABV6YZK0_UNCC1</name>
<dbReference type="Proteomes" id="UP001594351">
    <property type="component" value="Unassembled WGS sequence"/>
</dbReference>